<protein>
    <recommendedName>
        <fullName evidence="2">Toxin YqcG C-terminal domain-containing protein</fullName>
    </recommendedName>
</protein>
<dbReference type="EMBL" id="NMVO01000013">
    <property type="protein sequence ID" value="OYO13397.1"/>
    <property type="molecule type" value="Genomic_DNA"/>
</dbReference>
<organism evidence="3 4">
    <name type="scientific">Enemella evansiae</name>
    <dbReference type="NCBI Taxonomy" id="2016499"/>
    <lineage>
        <taxon>Bacteria</taxon>
        <taxon>Bacillati</taxon>
        <taxon>Actinomycetota</taxon>
        <taxon>Actinomycetes</taxon>
        <taxon>Propionibacteriales</taxon>
        <taxon>Propionibacteriaceae</taxon>
        <taxon>Enemella</taxon>
    </lineage>
</organism>
<feature type="domain" description="Toxin YqcG C-terminal" evidence="2">
    <location>
        <begin position="126"/>
        <end position="174"/>
    </location>
</feature>
<dbReference type="RefSeq" id="WP_094359821.1">
    <property type="nucleotide sequence ID" value="NZ_NMVK01000026.1"/>
</dbReference>
<reference evidence="3 4" key="1">
    <citation type="submission" date="2017-07" db="EMBL/GenBank/DDBJ databases">
        <title>Draft whole genome sequences of clinical Proprionibacteriaceae strains.</title>
        <authorList>
            <person name="Bernier A.-M."/>
            <person name="Bernard K."/>
            <person name="Domingo M.-C."/>
        </authorList>
    </citation>
    <scope>NUCLEOTIDE SEQUENCE [LARGE SCALE GENOMIC DNA]</scope>
    <source>
        <strain evidence="3 4">NML 030167</strain>
    </source>
</reference>
<comment type="caution">
    <text evidence="3">The sequence shown here is derived from an EMBL/GenBank/DDBJ whole genome shotgun (WGS) entry which is preliminary data.</text>
</comment>
<proteinExistence type="predicted"/>
<evidence type="ECO:0000259" key="2">
    <source>
        <dbReference type="Pfam" id="PF14410"/>
    </source>
</evidence>
<feature type="compositionally biased region" description="Polar residues" evidence="1">
    <location>
        <begin position="143"/>
        <end position="155"/>
    </location>
</feature>
<name>A0A255GBW7_9ACTN</name>
<dbReference type="OrthoDB" id="3724404at2"/>
<accession>A0A255GBW7</accession>
<dbReference type="AlphaFoldDB" id="A0A255GBW7"/>
<evidence type="ECO:0000256" key="1">
    <source>
        <dbReference type="SAM" id="MobiDB-lite"/>
    </source>
</evidence>
<dbReference type="Pfam" id="PF14410">
    <property type="entry name" value="GH-E"/>
    <property type="match status" value="1"/>
</dbReference>
<dbReference type="Proteomes" id="UP000215896">
    <property type="component" value="Unassembled WGS sequence"/>
</dbReference>
<evidence type="ECO:0000313" key="4">
    <source>
        <dbReference type="Proteomes" id="UP000215896"/>
    </source>
</evidence>
<gene>
    <name evidence="3" type="ORF">CGZ94_10465</name>
</gene>
<evidence type="ECO:0000313" key="3">
    <source>
        <dbReference type="EMBL" id="OYO13397.1"/>
    </source>
</evidence>
<dbReference type="InterPro" id="IPR026835">
    <property type="entry name" value="YqcG_C"/>
</dbReference>
<keyword evidence="4" id="KW-1185">Reference proteome</keyword>
<sequence length="195" mass="21875">MSGKGTVAKTAGGFILKYADDYLRIPRSFTKGAKSADEVARRIAKSGVDPNTFKKAKRLREKFLGKTPGKLSDTGQKVFKRMAEKGKIFDARGRPINPDNYPSGLTPRDLNKLRIRDANGTLRPLKQAHMGHNPVDAVDHWTTRGSRMSPQQNRDWMNDPANYEFEYGPDNMARGRTNSNRYRNAAPSHDTAEIP</sequence>
<feature type="region of interest" description="Disordered" evidence="1">
    <location>
        <begin position="137"/>
        <end position="195"/>
    </location>
</feature>